<dbReference type="InterPro" id="IPR036179">
    <property type="entry name" value="Ig-like_dom_sf"/>
</dbReference>
<accession>A0A9D3TDJ7</accession>
<evidence type="ECO:0008006" key="5">
    <source>
        <dbReference type="Google" id="ProtNLM"/>
    </source>
</evidence>
<feature type="transmembrane region" description="Helical" evidence="1">
    <location>
        <begin position="157"/>
        <end position="182"/>
    </location>
</feature>
<dbReference type="PANTHER" id="PTHR15343">
    <property type="entry name" value="CD7"/>
    <property type="match status" value="1"/>
</dbReference>
<organism evidence="3 4">
    <name type="scientific">Megalops atlanticus</name>
    <name type="common">Tarpon</name>
    <name type="synonym">Clupea gigantea</name>
    <dbReference type="NCBI Taxonomy" id="7932"/>
    <lineage>
        <taxon>Eukaryota</taxon>
        <taxon>Metazoa</taxon>
        <taxon>Chordata</taxon>
        <taxon>Craniata</taxon>
        <taxon>Vertebrata</taxon>
        <taxon>Euteleostomi</taxon>
        <taxon>Actinopterygii</taxon>
        <taxon>Neopterygii</taxon>
        <taxon>Teleostei</taxon>
        <taxon>Elopiformes</taxon>
        <taxon>Megalopidae</taxon>
        <taxon>Megalops</taxon>
    </lineage>
</organism>
<reference evidence="3" key="1">
    <citation type="submission" date="2021-01" db="EMBL/GenBank/DDBJ databases">
        <authorList>
            <person name="Zahm M."/>
            <person name="Roques C."/>
            <person name="Cabau C."/>
            <person name="Klopp C."/>
            <person name="Donnadieu C."/>
            <person name="Jouanno E."/>
            <person name="Lampietro C."/>
            <person name="Louis A."/>
            <person name="Herpin A."/>
            <person name="Echchiki A."/>
            <person name="Berthelot C."/>
            <person name="Parey E."/>
            <person name="Roest-Crollius H."/>
            <person name="Braasch I."/>
            <person name="Postlethwait J."/>
            <person name="Bobe J."/>
            <person name="Montfort J."/>
            <person name="Bouchez O."/>
            <person name="Begum T."/>
            <person name="Mejri S."/>
            <person name="Adams A."/>
            <person name="Chen W.-J."/>
            <person name="Guiguen Y."/>
        </authorList>
    </citation>
    <scope>NUCLEOTIDE SEQUENCE</scope>
    <source>
        <strain evidence="3">YG-15Mar2019-1</strain>
        <tissue evidence="3">Brain</tissue>
    </source>
</reference>
<feature type="chain" id="PRO_5039612228" description="Immunoglobulin V-set domain-containing protein" evidence="2">
    <location>
        <begin position="23"/>
        <end position="214"/>
    </location>
</feature>
<dbReference type="GO" id="GO:0002250">
    <property type="term" value="P:adaptive immune response"/>
    <property type="evidence" value="ECO:0007669"/>
    <property type="project" value="InterPro"/>
</dbReference>
<dbReference type="GO" id="GO:0016020">
    <property type="term" value="C:membrane"/>
    <property type="evidence" value="ECO:0007669"/>
    <property type="project" value="InterPro"/>
</dbReference>
<dbReference type="Gene3D" id="2.60.40.10">
    <property type="entry name" value="Immunoglobulins"/>
    <property type="match status" value="1"/>
</dbReference>
<keyword evidence="4" id="KW-1185">Reference proteome</keyword>
<dbReference type="InterPro" id="IPR013783">
    <property type="entry name" value="Ig-like_fold"/>
</dbReference>
<dbReference type="AlphaFoldDB" id="A0A9D3TDJ7"/>
<sequence length="214" mass="24883">MEPLLWTCVLGLLSTLAVPTKAESIVVSQSPKVIALMKVNSTAEIRCRSTILDPAGLFLRRRYSKDMEVLYYSFHGNKLSVNSEYQNRLSVNGKCCDFTLRLSQLRVEDTDGYYCRWSQVDEKTVELKYYQSNDTIIIIRERDPKEDCNRSHILHHILFLLSVTVSVVVVCVFIGVLVWWCTRTKESYKPARVNKQHRCLHSQQRAQRHIYPII</sequence>
<dbReference type="Proteomes" id="UP001046870">
    <property type="component" value="Chromosome 1"/>
</dbReference>
<gene>
    <name evidence="3" type="ORF">MATL_G00006770</name>
</gene>
<dbReference type="GO" id="GO:0038023">
    <property type="term" value="F:signaling receptor activity"/>
    <property type="evidence" value="ECO:0007669"/>
    <property type="project" value="InterPro"/>
</dbReference>
<keyword evidence="2" id="KW-0732">Signal</keyword>
<evidence type="ECO:0000256" key="1">
    <source>
        <dbReference type="SAM" id="Phobius"/>
    </source>
</evidence>
<dbReference type="SUPFAM" id="SSF48726">
    <property type="entry name" value="Immunoglobulin"/>
    <property type="match status" value="1"/>
</dbReference>
<keyword evidence="1" id="KW-1133">Transmembrane helix</keyword>
<dbReference type="OrthoDB" id="8901010at2759"/>
<evidence type="ECO:0000256" key="2">
    <source>
        <dbReference type="SAM" id="SignalP"/>
    </source>
</evidence>
<dbReference type="EMBL" id="JAFDVH010000001">
    <property type="protein sequence ID" value="KAG7491756.1"/>
    <property type="molecule type" value="Genomic_DNA"/>
</dbReference>
<keyword evidence="1" id="KW-0472">Membrane</keyword>
<proteinExistence type="predicted"/>
<keyword evidence="1" id="KW-0812">Transmembrane</keyword>
<feature type="signal peptide" evidence="2">
    <location>
        <begin position="1"/>
        <end position="22"/>
    </location>
</feature>
<comment type="caution">
    <text evidence="3">The sequence shown here is derived from an EMBL/GenBank/DDBJ whole genome shotgun (WGS) entry which is preliminary data.</text>
</comment>
<evidence type="ECO:0000313" key="4">
    <source>
        <dbReference type="Proteomes" id="UP001046870"/>
    </source>
</evidence>
<protein>
    <recommendedName>
        <fullName evidence="5">Immunoglobulin V-set domain-containing protein</fullName>
    </recommendedName>
</protein>
<dbReference type="PANTHER" id="PTHR15343:SF0">
    <property type="entry name" value="T-CELL ANTIGEN CD7"/>
    <property type="match status" value="1"/>
</dbReference>
<name>A0A9D3TDJ7_MEGAT</name>
<dbReference type="InterPro" id="IPR039090">
    <property type="entry name" value="CD7"/>
</dbReference>
<evidence type="ECO:0000313" key="3">
    <source>
        <dbReference type="EMBL" id="KAG7491756.1"/>
    </source>
</evidence>